<feature type="domain" description="Fibronectin type-III" evidence="2">
    <location>
        <begin position="1430"/>
        <end position="1518"/>
    </location>
</feature>
<dbReference type="Pfam" id="PF00041">
    <property type="entry name" value="fn3"/>
    <property type="match status" value="4"/>
</dbReference>
<feature type="domain" description="Fibronectin type-III" evidence="2">
    <location>
        <begin position="1606"/>
        <end position="1693"/>
    </location>
</feature>
<feature type="domain" description="Fibronectin type-III" evidence="2">
    <location>
        <begin position="548"/>
        <end position="634"/>
    </location>
</feature>
<dbReference type="InterPro" id="IPR013783">
    <property type="entry name" value="Ig-like_fold"/>
</dbReference>
<dbReference type="CDD" id="cd00063">
    <property type="entry name" value="FN3"/>
    <property type="match status" value="4"/>
</dbReference>
<feature type="domain" description="Fibronectin type-III" evidence="2">
    <location>
        <begin position="2329"/>
        <end position="2425"/>
    </location>
</feature>
<feature type="domain" description="Fibronectin type-III" evidence="2">
    <location>
        <begin position="199"/>
        <end position="287"/>
    </location>
</feature>
<keyword evidence="1" id="KW-0732">Signal</keyword>
<dbReference type="InterPro" id="IPR036116">
    <property type="entry name" value="FN3_sf"/>
</dbReference>
<feature type="domain" description="Fibronectin type-III" evidence="2">
    <location>
        <begin position="20"/>
        <end position="106"/>
    </location>
</feature>
<dbReference type="PANTHER" id="PTHR47135:SF4">
    <property type="match status" value="1"/>
</dbReference>
<reference evidence="3 4" key="1">
    <citation type="submission" date="2024-04" db="EMBL/GenBank/DDBJ databases">
        <authorList>
            <person name="Waldvogel A.-M."/>
            <person name="Schoenle A."/>
        </authorList>
    </citation>
    <scope>NUCLEOTIDE SEQUENCE [LARGE SCALE GENOMIC DNA]</scope>
</reference>
<feature type="domain" description="Fibronectin type-III" evidence="2">
    <location>
        <begin position="1835"/>
        <end position="1919"/>
    </location>
</feature>
<dbReference type="EMBL" id="OZ035836">
    <property type="protein sequence ID" value="CAL1579784.1"/>
    <property type="molecule type" value="Genomic_DNA"/>
</dbReference>
<feature type="domain" description="Fibronectin type-III" evidence="2">
    <location>
        <begin position="1340"/>
        <end position="1429"/>
    </location>
</feature>
<accession>A0AAV2JWT6</accession>
<feature type="domain" description="Fibronectin type-III" evidence="2">
    <location>
        <begin position="722"/>
        <end position="809"/>
    </location>
</feature>
<evidence type="ECO:0000313" key="4">
    <source>
        <dbReference type="Proteomes" id="UP001497482"/>
    </source>
</evidence>
<keyword evidence="4" id="KW-1185">Reference proteome</keyword>
<evidence type="ECO:0000256" key="1">
    <source>
        <dbReference type="SAM" id="SignalP"/>
    </source>
</evidence>
<dbReference type="Proteomes" id="UP001497482">
    <property type="component" value="Chromosome 14"/>
</dbReference>
<dbReference type="PANTHER" id="PTHR47135">
    <property type="entry name" value="FIBRONECTIN TYPE III DOMAIN-CONTAINING PROTEIN 7"/>
    <property type="match status" value="1"/>
</dbReference>
<feature type="signal peptide" evidence="1">
    <location>
        <begin position="1"/>
        <end position="21"/>
    </location>
</feature>
<protein>
    <recommendedName>
        <fullName evidence="2">Fibronectin type-III domain-containing protein</fullName>
    </recommendedName>
</protein>
<feature type="chain" id="PRO_5043461031" description="Fibronectin type-III domain-containing protein" evidence="1">
    <location>
        <begin position="22"/>
        <end position="2503"/>
    </location>
</feature>
<feature type="domain" description="Fibronectin type-III" evidence="2">
    <location>
        <begin position="108"/>
        <end position="198"/>
    </location>
</feature>
<dbReference type="SUPFAM" id="SSF49265">
    <property type="entry name" value="Fibronectin type III"/>
    <property type="match status" value="17"/>
</dbReference>
<dbReference type="InterPro" id="IPR003961">
    <property type="entry name" value="FN3_dom"/>
</dbReference>
<dbReference type="PROSITE" id="PS50853">
    <property type="entry name" value="FN3"/>
    <property type="match status" value="16"/>
</dbReference>
<gene>
    <name evidence="3" type="ORF">KC01_LOCUS10757</name>
</gene>
<feature type="domain" description="Fibronectin type-III" evidence="2">
    <location>
        <begin position="1183"/>
        <end position="1270"/>
    </location>
</feature>
<organism evidence="3 4">
    <name type="scientific">Knipowitschia caucasica</name>
    <name type="common">Caucasian dwarf goby</name>
    <name type="synonym">Pomatoschistus caucasicus</name>
    <dbReference type="NCBI Taxonomy" id="637954"/>
    <lineage>
        <taxon>Eukaryota</taxon>
        <taxon>Metazoa</taxon>
        <taxon>Chordata</taxon>
        <taxon>Craniata</taxon>
        <taxon>Vertebrata</taxon>
        <taxon>Euteleostomi</taxon>
        <taxon>Actinopterygii</taxon>
        <taxon>Neopterygii</taxon>
        <taxon>Teleostei</taxon>
        <taxon>Neoteleostei</taxon>
        <taxon>Acanthomorphata</taxon>
        <taxon>Gobiaria</taxon>
        <taxon>Gobiiformes</taxon>
        <taxon>Gobioidei</taxon>
        <taxon>Gobiidae</taxon>
        <taxon>Gobiinae</taxon>
        <taxon>Knipowitschia</taxon>
    </lineage>
</organism>
<feature type="domain" description="Fibronectin type-III" evidence="2">
    <location>
        <begin position="2068"/>
        <end position="2155"/>
    </location>
</feature>
<sequence>MWMIYLTVTILSVIQIHCAAGCTIQSATSPTASSLIVKWNPVSGATTYRLELRVINSTNIAAVIATVNSPSTQKQVYGLRPGNPYEVTLKALSFFTIITTCKFKSMTVPDIVQFTYAEALTSSTIRFEWDNIVGVVNYTLHGKQVPVSSSTFVQVFSSSSGEVNNLAPSTSYECYIIASNDAGSGAAGPTRTITTLIPPPANVSATSAEKSTVLVTWEARDGVLMYQVTVTDTDPSHDPVISKTSETSLIISNLEPCSNYTLGVSSLNAFSIPGEPNQVSHITSSINPVTTITKVYSCATATVTVTWDMVFGANSYRADVTDGNGESLNCTSTSNNCDISALKCGEKYTVHVTAISNDCHSTYTLPDKFDTVPCAPANPTTEYTCFKNAINYKWEPTNNTKFYMAQSTDQNGIVKPCMTKANYCYFTDMQCGNNYTFTVKAVSSDCNSEVTEPRSVQTGPCEPANIQTTVECTSGTLTTTWDAAAGAQSYKVRNLGNDKSYNCSTSNNSCIIEDVLCGEHFTVWVSATNEACTTEEVLGEVAQTGPCPPTNVSVSNDCSPDTGTVKWTQSKGVVFYIVIAEDSTGKEYSFFSLESELNMTDLACGATYDVIVMGNNFKCNSSSTDSISFQTAPCPPTNVVGERNCTNKEALITWDHQATGSYTAIIEDKQNGDKLNCTSNNEKSCIISSPPCGKTYSVTVTYDFGNCSSASTAVTMDSGPCPPQNVNATLQCGSKTANVTWDQRPYDEEYTVSAIQQSDGAESYCNSTSSNCEFNNLPCGETFNFTVEALSNGCYGQASSSVSTKTEPCVPANLSATYTVGVAQVTWEGAKAFNDACDGGVTSEQIQQKTEPCPPTNVQANMESFFLNENNHNASCQAASTESSCEVTGLECGTVYTVCAVAKGNPIDSSPSNEKSVTTEPCQPSNINVTVDCEDKVATVSWQPSQGAQSYVTELRTSDHSHVCHSNNSSCQPSHLHCGEEYNVSVTAVGESCNTTGRMASNVYTEPCEVKGVSVNYTVGNALVQWNGAEGATSFSVEAVSDQGDSLGCNSSTTQCNVSGLQCSKLYNVTVSAYNQACDSQGVKSDPEPFITAPCYPKNISVQVNCSSDGEATLSWTADAGANVSVTSVVGGNPTTLCSTQQNSCVVTSLSCGQTYSLNVTATNDQCSVTASTRPSLNTRPCPPQNVNATLQCGSKTANVTWDQRPYDEEYTVSAIQQSDGAESYCNSTSSNCEFNNLPCGETFNFTVEALSNGCYGQASSSVSTKTEPCVPANLSATYTVGVAQVTWEGAKDHSHVCHSNNSSCQPSHLHCGEEYNVSVTAVGESCNTTGRMASNVYTEPCEVKGVSVNYTVGNALVQWNGAEGATSFSVEAVSDQGDSLGCNSSTTQCNVSGLQCSKLYNVTVSAYNQACDSQGVKSDPEPFITEPCPPSNVQATVSCETMEATINWNQSNFAEGYVARINSTEGSSRYCSAARTDTSCVISDLVCGLVYSASVIATGNQYNSSESTAITFSSAPCYPKNISVQVNCSSDGEATLSWTADAGANVSVTSVVGGNPTTLCSTQQNSCVVTSLSCGQTYSLNVTATNDQCSVTASTRPSLNTRPCPPQNVNATLQCGSKIANVTWDQRPYDEEYTVSAIQQSDGAESYCNSTSSNCEFNNLPCGETFNFTVKALSNGCYGQASSSVSTKTEPCQPEILDSIATCQSEDVKIFWKSASGAQDYIVKATGDLGPMCDSPKSSPSYVKTTPCIPQNVVVKEQCTSNLVSWSPSNGTTGYNATATSLGGQVLICITNVTSCTWDNLQCGEQYNVTVEAYDDSCTSLPSDTAVIHMSPCVPQNLVPSVDCNSEVVSLTWSQCLNTLQYNVTAQADSKVVTITVSQTNASFLSLSCGKTYNLTVTPLNDECPATPATTTAQTWPCSVTGVSTSYDCLGTTTVTWQTSAGADNYTATMISDSGLSYNCTSQSTSCPVSQLPCGQNFSVSVTASNAACTVTSTEPIHQITAPCDPMNLQTVMNCAMDSAAVSWNASMGADNYTVTGQSSAHNVSSRDIACSSAQTQAQTLDTAPCPPENVDAIIDCETNDLNVTWASSAQAQRYLVSVTAQSGGSNETCNTTNTFCTFSNVTCGNTFVAQVISVRDSCQSQPSLTASVVSKPCRPKVPDIDKSCRDAQVSWTLSPVADMYCVVAIVDDGHTHTCNTTFDNCTLSPLHCGQHYSVTVTASNENCSSLPSPEATLYTGPCKPENVSVAYDCRGPSALLTWNENNNAVGYYASAVDDNGNMLNCYNALPNCSFKGLQCERKYNFTVMATDGTCNSSYSDPVDSVGAVSCPPENITVQLLPQMDDNQILFVSWSSTSCGSTEYSVSLRGNLLGDDQFRFDMSSYWISELYFELPLPCSSEYNATVESMNSAGTSGPSVTVAGTTAPCPPSSGSFIHSGSDVNVVWAASPLANTYTVYEISTLPRAALCTKNAPNCTISNHVPVNLVVTASNEGGESVETSITGAI</sequence>
<evidence type="ECO:0000313" key="3">
    <source>
        <dbReference type="EMBL" id="CAL1579784.1"/>
    </source>
</evidence>
<feature type="domain" description="Fibronectin type-III" evidence="2">
    <location>
        <begin position="288"/>
        <end position="374"/>
    </location>
</feature>
<evidence type="ECO:0000259" key="2">
    <source>
        <dbReference type="PROSITE" id="PS50853"/>
    </source>
</evidence>
<dbReference type="SMART" id="SM00060">
    <property type="entry name" value="FN3"/>
    <property type="match status" value="21"/>
</dbReference>
<name>A0AAV2JWT6_KNICA</name>
<feature type="domain" description="Fibronectin type-III" evidence="2">
    <location>
        <begin position="1006"/>
        <end position="1095"/>
    </location>
</feature>
<feature type="domain" description="Fibronectin type-III" evidence="2">
    <location>
        <begin position="1750"/>
        <end position="1834"/>
    </location>
</feature>
<proteinExistence type="predicted"/>
<dbReference type="Gene3D" id="2.60.40.10">
    <property type="entry name" value="Immunoglobulins"/>
    <property type="match status" value="18"/>
</dbReference>
<feature type="domain" description="Fibronectin type-III" evidence="2">
    <location>
        <begin position="375"/>
        <end position="461"/>
    </location>
</feature>